<dbReference type="Proteomes" id="UP000007599">
    <property type="component" value="Chromosome I"/>
</dbReference>
<gene>
    <name evidence="1" type="ordered locus">KQS_02280</name>
</gene>
<keyword evidence="2" id="KW-1185">Reference proteome</keyword>
<dbReference type="eggNOG" id="ENOG502Z9ZK">
    <property type="taxonomic scope" value="Bacteria"/>
</dbReference>
<dbReference type="STRING" id="1094466.KQS_02280"/>
<organism evidence="1 2">
    <name type="scientific">Flavobacterium indicum (strain DSM 17447 / CIP 109464 / GPTSA100-9)</name>
    <dbReference type="NCBI Taxonomy" id="1094466"/>
    <lineage>
        <taxon>Bacteria</taxon>
        <taxon>Pseudomonadati</taxon>
        <taxon>Bacteroidota</taxon>
        <taxon>Flavobacteriia</taxon>
        <taxon>Flavobacteriales</taxon>
        <taxon>Flavobacteriaceae</taxon>
        <taxon>Flavobacterium</taxon>
    </lineage>
</organism>
<name>H8XQF4_FLAIG</name>
<dbReference type="KEGG" id="fin:KQS_02280"/>
<dbReference type="EMBL" id="HE774682">
    <property type="protein sequence ID" value="CCG52448.1"/>
    <property type="molecule type" value="Genomic_DNA"/>
</dbReference>
<dbReference type="HOGENOM" id="CLU_093143_0_0_10"/>
<dbReference type="PATRIC" id="fig|1094466.5.peg.451"/>
<reference evidence="2" key="2">
    <citation type="submission" date="2012-03" db="EMBL/GenBank/DDBJ databases">
        <title>Complete genome sequence of Flavobacterium indicum GPTSA100-9T, isolated from warm spring water.</title>
        <authorList>
            <person name="Barbier P."/>
            <person name="Houel A."/>
            <person name="Loux V."/>
            <person name="Poulain J."/>
            <person name="Bernardet J.-F."/>
            <person name="Touchon M."/>
            <person name="Duchaud E."/>
        </authorList>
    </citation>
    <scope>NUCLEOTIDE SEQUENCE [LARGE SCALE GENOMIC DNA]</scope>
    <source>
        <strain evidence="2">DSM 17447 / CIP 109464 / GPTSA100-9</strain>
    </source>
</reference>
<accession>H8XQF4</accession>
<reference evidence="1 2" key="1">
    <citation type="journal article" date="2012" name="J. Bacteriol.">
        <title>Complete Genome Sequence of Flavobacterium indicum GPSTA100-9T, Isolated from Warm Spring Water.</title>
        <authorList>
            <person name="Barbier P."/>
            <person name="Houel A."/>
            <person name="Loux V."/>
            <person name="Poulain J."/>
            <person name="Bernardet J.F."/>
            <person name="Touchon M."/>
            <person name="Duchaud E."/>
        </authorList>
    </citation>
    <scope>NUCLEOTIDE SEQUENCE [LARGE SCALE GENOMIC DNA]</scope>
    <source>
        <strain evidence="2">DSM 17447 / CIP 109464 / GPTSA100-9</strain>
    </source>
</reference>
<protein>
    <submittedName>
        <fullName evidence="1">Uncharacterized protein</fullName>
    </submittedName>
</protein>
<proteinExistence type="predicted"/>
<evidence type="ECO:0000313" key="2">
    <source>
        <dbReference type="Proteomes" id="UP000007599"/>
    </source>
</evidence>
<dbReference type="OrthoDB" id="1143207at2"/>
<sequence length="254" mass="29792">MIKYLVFLFPIFLKAQEIKLLSQDALPSNYDVFWGKDVVGCSYFSIQNDVFKVCENHSANFTSNLGGKLTNVDVFNSLNVFLFYKNTNAVVVLDKQFNQIKSVSSTTLLFDFVKPASQNDFWFYDNFTQKIGLYNLNTDSHRMISNVIQNKIIYAHSDYNSFYWIDDTFTYYSIDKFGKIKNLGVVPAFEQIAFDSSDKWLLLKENQIWFYDYNQKKLKALHIEEKIIKNFCFKDGILAIFTENLISNYQLKFE</sequence>
<dbReference type="RefSeq" id="WP_014387592.1">
    <property type="nucleotide sequence ID" value="NC_017025.1"/>
</dbReference>
<evidence type="ECO:0000313" key="1">
    <source>
        <dbReference type="EMBL" id="CCG52448.1"/>
    </source>
</evidence>
<dbReference type="AlphaFoldDB" id="H8XQF4"/>